<name>A0A0E0CTL2_9ORYZ</name>
<dbReference type="AlphaFoldDB" id="A0A0E0CTL2"/>
<dbReference type="Gramene" id="OMERI02G36260.1">
    <property type="protein sequence ID" value="OMERI02G36260.1"/>
    <property type="gene ID" value="OMERI02G36260"/>
</dbReference>
<feature type="region of interest" description="Disordered" evidence="1">
    <location>
        <begin position="16"/>
        <end position="59"/>
    </location>
</feature>
<proteinExistence type="predicted"/>
<dbReference type="HOGENOM" id="CLU_2964827_0_0_1"/>
<keyword evidence="3" id="KW-1185">Reference proteome</keyword>
<evidence type="ECO:0000313" key="3">
    <source>
        <dbReference type="Proteomes" id="UP000008021"/>
    </source>
</evidence>
<sequence length="59" mass="6301">MVVAVVAWLRGGGRGERGKRTLLGEAKPMVKGNRKGSNRGGDRQAKGSGRPWQRLRSGG</sequence>
<reference evidence="2" key="1">
    <citation type="submission" date="2015-04" db="UniProtKB">
        <authorList>
            <consortium name="EnsemblPlants"/>
        </authorList>
    </citation>
    <scope>IDENTIFICATION</scope>
</reference>
<evidence type="ECO:0000256" key="1">
    <source>
        <dbReference type="SAM" id="MobiDB-lite"/>
    </source>
</evidence>
<accession>A0A0E0CTL2</accession>
<dbReference type="EnsemblPlants" id="OMERI02G36260.1">
    <property type="protein sequence ID" value="OMERI02G36260.1"/>
    <property type="gene ID" value="OMERI02G36260"/>
</dbReference>
<dbReference type="Proteomes" id="UP000008021">
    <property type="component" value="Chromosome 2"/>
</dbReference>
<evidence type="ECO:0000313" key="2">
    <source>
        <dbReference type="EnsemblPlants" id="OMERI02G36260.1"/>
    </source>
</evidence>
<reference evidence="2" key="2">
    <citation type="submission" date="2018-05" db="EMBL/GenBank/DDBJ databases">
        <title>OmerRS3 (Oryza meridionalis Reference Sequence Version 3).</title>
        <authorList>
            <person name="Zhang J."/>
            <person name="Kudrna D."/>
            <person name="Lee S."/>
            <person name="Talag J."/>
            <person name="Welchert J."/>
            <person name="Wing R.A."/>
        </authorList>
    </citation>
    <scope>NUCLEOTIDE SEQUENCE [LARGE SCALE GENOMIC DNA]</scope>
    <source>
        <strain evidence="2">cv. OR44</strain>
    </source>
</reference>
<protein>
    <submittedName>
        <fullName evidence="2">Uncharacterized protein</fullName>
    </submittedName>
</protein>
<organism evidence="2">
    <name type="scientific">Oryza meridionalis</name>
    <dbReference type="NCBI Taxonomy" id="40149"/>
    <lineage>
        <taxon>Eukaryota</taxon>
        <taxon>Viridiplantae</taxon>
        <taxon>Streptophyta</taxon>
        <taxon>Embryophyta</taxon>
        <taxon>Tracheophyta</taxon>
        <taxon>Spermatophyta</taxon>
        <taxon>Magnoliopsida</taxon>
        <taxon>Liliopsida</taxon>
        <taxon>Poales</taxon>
        <taxon>Poaceae</taxon>
        <taxon>BOP clade</taxon>
        <taxon>Oryzoideae</taxon>
        <taxon>Oryzeae</taxon>
        <taxon>Oryzinae</taxon>
        <taxon>Oryza</taxon>
    </lineage>
</organism>